<protein>
    <submittedName>
        <fullName evidence="1">Urea ABC transporter substrate-binding protein</fullName>
    </submittedName>
</protein>
<dbReference type="PANTHER" id="PTHR47628:SF1">
    <property type="entry name" value="ALIPHATIC AMIDASE EXPRESSION-REGULATING PROTEIN"/>
    <property type="match status" value="1"/>
</dbReference>
<dbReference type="Pfam" id="PF13433">
    <property type="entry name" value="Peripla_BP_5"/>
    <property type="match status" value="1"/>
</dbReference>
<name>A0A1W6SP99_9PROT</name>
<dbReference type="RefSeq" id="WP_004179903.1">
    <property type="nucleotide sequence ID" value="NZ_CP021106.3"/>
</dbReference>
<dbReference type="KEGG" id="nlc:EBAPG3_007350"/>
<accession>A0A1W6SP99</accession>
<sequence length="427" mass="47237">MGSYKTRVLLILLAVLLVASVLIWRQHSAAELSIRVGILHSLSGVLAPSEKPLVDALQLAIEEANAAGGVNGRKIEAMVVDCRSDPVYCAEQAERLITMEHVQALFGCWTSACRKAVKSVVEKHHHLLFYALQYEGMEQSQEGMRQSPNVLYGGAVPNQVIMPAVHWALSHLGKAGNRNKRVKRIYLVGSDYVFSRVVHILIKDLLAAHGAEVVGERYLPLGHVDMDELATDILDQRPDMVLTTINDTDNAGFFQAIAKSGIVPDEIPVLSFSITEVGLTARDFQTMTGHYAARSYFQSISSPKNQAFVNRFRDRFGQHAVIDGPMEASYVNMQIWINSVLEAGSGNVTQVQRTLLRQSLPAPEGVVSVDPITHHVWKVGRVAKARDDGQFDIVWESGRPLEPAPFPTYRSLEEWNRLLGAISGWEP</sequence>
<proteinExistence type="predicted"/>
<dbReference type="eggNOG" id="COG0683">
    <property type="taxonomic scope" value="Bacteria"/>
</dbReference>
<dbReference type="PANTHER" id="PTHR47628">
    <property type="match status" value="1"/>
</dbReference>
<dbReference type="InterPro" id="IPR017777">
    <property type="entry name" value="ABC_urea-bd_UrtA"/>
</dbReference>
<dbReference type="InterPro" id="IPR028082">
    <property type="entry name" value="Peripla_BP_I"/>
</dbReference>
<reference evidence="1 2" key="1">
    <citation type="journal article" date="2015" name="Int. J. Syst. Evol. Microbiol.">
        <title>Nitrosospira lacus sp. nov., a psychrotolerant, ammonia-oxidizing bacterium from sandy lake sediment.</title>
        <authorList>
            <person name="Urakawa H."/>
            <person name="Garcia J.C."/>
            <person name="Nielsen J.L."/>
            <person name="Le V.Q."/>
            <person name="Kozlowski J.A."/>
            <person name="Stein L.Y."/>
            <person name="Lim C.K."/>
            <person name="Pommerening-Roser A."/>
            <person name="Martens-Habbena W."/>
            <person name="Stahl D.A."/>
            <person name="Klotz M.G."/>
        </authorList>
    </citation>
    <scope>NUCLEOTIDE SEQUENCE [LARGE SCALE GENOMIC DNA]</scope>
    <source>
        <strain evidence="1 2">APG3</strain>
    </source>
</reference>
<dbReference type="CDD" id="cd06355">
    <property type="entry name" value="PBP1_FmdD-like"/>
    <property type="match status" value="1"/>
</dbReference>
<gene>
    <name evidence="1" type="ORF">EBAPG3_007350</name>
</gene>
<organism evidence="1 2">
    <name type="scientific">Nitrosospira lacus</name>
    <dbReference type="NCBI Taxonomy" id="1288494"/>
    <lineage>
        <taxon>Bacteria</taxon>
        <taxon>Pseudomonadati</taxon>
        <taxon>Pseudomonadota</taxon>
        <taxon>Betaproteobacteria</taxon>
        <taxon>Nitrosomonadales</taxon>
        <taxon>Nitrosomonadaceae</taxon>
        <taxon>Nitrosospira</taxon>
    </lineage>
</organism>
<dbReference type="EMBL" id="CP021106">
    <property type="protein sequence ID" value="ARO87601.1"/>
    <property type="molecule type" value="Genomic_DNA"/>
</dbReference>
<dbReference type="Gene3D" id="3.40.50.2300">
    <property type="match status" value="2"/>
</dbReference>
<dbReference type="SUPFAM" id="SSF53822">
    <property type="entry name" value="Periplasmic binding protein-like I"/>
    <property type="match status" value="1"/>
</dbReference>
<dbReference type="Proteomes" id="UP000012179">
    <property type="component" value="Chromosome"/>
</dbReference>
<evidence type="ECO:0000313" key="2">
    <source>
        <dbReference type="Proteomes" id="UP000012179"/>
    </source>
</evidence>
<keyword evidence="2" id="KW-1185">Reference proteome</keyword>
<dbReference type="AlphaFoldDB" id="A0A1W6SP99"/>
<evidence type="ECO:0000313" key="1">
    <source>
        <dbReference type="EMBL" id="ARO87601.1"/>
    </source>
</evidence>